<sequence length="147" mass="16804">MMKISNGGAGRKREKAAQKFADRLTGLQLKWARFMGRTFGSLSPRTQKILIACFFAAAICWNLRLMSGSPAQHTVLNMLENRHDSVNLQPVRKQESTDTGIIRRTKDFLYWFDSLDNTVTGRFKRDSIQRNRPGLIDSARALLQNME</sequence>
<evidence type="ECO:0000313" key="2">
    <source>
        <dbReference type="Proteomes" id="UP001589774"/>
    </source>
</evidence>
<evidence type="ECO:0000313" key="1">
    <source>
        <dbReference type="EMBL" id="MFC0318640.1"/>
    </source>
</evidence>
<accession>A0ABV6HKG2</accession>
<name>A0ABV6HKG2_9SPHI</name>
<gene>
    <name evidence="1" type="ORF">ACFFI0_09980</name>
</gene>
<evidence type="ECO:0008006" key="3">
    <source>
        <dbReference type="Google" id="ProtNLM"/>
    </source>
</evidence>
<dbReference type="Proteomes" id="UP001589774">
    <property type="component" value="Unassembled WGS sequence"/>
</dbReference>
<protein>
    <recommendedName>
        <fullName evidence="3">DDE family transposase</fullName>
    </recommendedName>
</protein>
<proteinExistence type="predicted"/>
<organism evidence="1 2">
    <name type="scientific">Olivibacter oleidegradans</name>
    <dbReference type="NCBI Taxonomy" id="760123"/>
    <lineage>
        <taxon>Bacteria</taxon>
        <taxon>Pseudomonadati</taxon>
        <taxon>Bacteroidota</taxon>
        <taxon>Sphingobacteriia</taxon>
        <taxon>Sphingobacteriales</taxon>
        <taxon>Sphingobacteriaceae</taxon>
        <taxon>Olivibacter</taxon>
    </lineage>
</organism>
<reference evidence="1 2" key="1">
    <citation type="submission" date="2024-09" db="EMBL/GenBank/DDBJ databases">
        <authorList>
            <person name="Sun Q."/>
            <person name="Mori K."/>
        </authorList>
    </citation>
    <scope>NUCLEOTIDE SEQUENCE [LARGE SCALE GENOMIC DNA]</scope>
    <source>
        <strain evidence="1 2">CCM 7765</strain>
    </source>
</reference>
<comment type="caution">
    <text evidence="1">The sequence shown here is derived from an EMBL/GenBank/DDBJ whole genome shotgun (WGS) entry which is preliminary data.</text>
</comment>
<keyword evidence="2" id="KW-1185">Reference proteome</keyword>
<dbReference type="RefSeq" id="WP_130857539.1">
    <property type="nucleotide sequence ID" value="NZ_JBHLWO010000002.1"/>
</dbReference>
<dbReference type="EMBL" id="JBHLWO010000002">
    <property type="protein sequence ID" value="MFC0318640.1"/>
    <property type="molecule type" value="Genomic_DNA"/>
</dbReference>